<sequence>MLPGHGRVVDWVLLSPPAGRSAAATVWSQSSHRYVLLMHSCWGLLRSFLQCWVGMVLGDDPIPGRNLELQSGYGPCSYVCIVGVVIVGAVCSPD</sequence>
<dbReference type="AlphaFoldDB" id="A0AAD3RYE8"/>
<reference evidence="1" key="1">
    <citation type="submission" date="2023-05" db="EMBL/GenBank/DDBJ databases">
        <title>Nepenthes gracilis genome sequencing.</title>
        <authorList>
            <person name="Fukushima K."/>
        </authorList>
    </citation>
    <scope>NUCLEOTIDE SEQUENCE</scope>
    <source>
        <strain evidence="1">SING2019-196</strain>
    </source>
</reference>
<dbReference type="Proteomes" id="UP001279734">
    <property type="component" value="Unassembled WGS sequence"/>
</dbReference>
<dbReference type="EMBL" id="BSYO01000002">
    <property type="protein sequence ID" value="GMH00873.1"/>
    <property type="molecule type" value="Genomic_DNA"/>
</dbReference>
<organism evidence="1 2">
    <name type="scientific">Nepenthes gracilis</name>
    <name type="common">Slender pitcher plant</name>
    <dbReference type="NCBI Taxonomy" id="150966"/>
    <lineage>
        <taxon>Eukaryota</taxon>
        <taxon>Viridiplantae</taxon>
        <taxon>Streptophyta</taxon>
        <taxon>Embryophyta</taxon>
        <taxon>Tracheophyta</taxon>
        <taxon>Spermatophyta</taxon>
        <taxon>Magnoliopsida</taxon>
        <taxon>eudicotyledons</taxon>
        <taxon>Gunneridae</taxon>
        <taxon>Pentapetalae</taxon>
        <taxon>Caryophyllales</taxon>
        <taxon>Nepenthaceae</taxon>
        <taxon>Nepenthes</taxon>
    </lineage>
</organism>
<accession>A0AAD3RYE8</accession>
<name>A0AAD3RYE8_NEPGR</name>
<evidence type="ECO:0000313" key="1">
    <source>
        <dbReference type="EMBL" id="GMH00873.1"/>
    </source>
</evidence>
<gene>
    <name evidence="1" type="ORF">Nepgr_002712</name>
</gene>
<evidence type="ECO:0000313" key="2">
    <source>
        <dbReference type="Proteomes" id="UP001279734"/>
    </source>
</evidence>
<proteinExistence type="predicted"/>
<protein>
    <submittedName>
        <fullName evidence="1">Uncharacterized protein</fullName>
    </submittedName>
</protein>
<comment type="caution">
    <text evidence="1">The sequence shown here is derived from an EMBL/GenBank/DDBJ whole genome shotgun (WGS) entry which is preliminary data.</text>
</comment>
<keyword evidence="2" id="KW-1185">Reference proteome</keyword>